<dbReference type="RefSeq" id="WP_344668755.1">
    <property type="nucleotide sequence ID" value="NZ_BAAAQN010000039.1"/>
</dbReference>
<comment type="caution">
    <text evidence="3">The sequence shown here is derived from an EMBL/GenBank/DDBJ whole genome shotgun (WGS) entry which is preliminary data.</text>
</comment>
<evidence type="ECO:0000313" key="3">
    <source>
        <dbReference type="EMBL" id="GAA2045630.1"/>
    </source>
</evidence>
<accession>A0ABN2UYI9</accession>
<dbReference type="PROSITE" id="PS51257">
    <property type="entry name" value="PROKAR_LIPOPROTEIN"/>
    <property type="match status" value="1"/>
</dbReference>
<reference evidence="3 4" key="1">
    <citation type="journal article" date="2019" name="Int. J. Syst. Evol. Microbiol.">
        <title>The Global Catalogue of Microorganisms (GCM) 10K type strain sequencing project: providing services to taxonomists for standard genome sequencing and annotation.</title>
        <authorList>
            <consortium name="The Broad Institute Genomics Platform"/>
            <consortium name="The Broad Institute Genome Sequencing Center for Infectious Disease"/>
            <person name="Wu L."/>
            <person name="Ma J."/>
        </authorList>
    </citation>
    <scope>NUCLEOTIDE SEQUENCE [LARGE SCALE GENOMIC DNA]</scope>
    <source>
        <strain evidence="3 4">JCM 16014</strain>
    </source>
</reference>
<evidence type="ECO:0000256" key="1">
    <source>
        <dbReference type="SAM" id="MobiDB-lite"/>
    </source>
</evidence>
<protein>
    <recommendedName>
        <fullName evidence="5">PknH-like extracellular domain-containing protein</fullName>
    </recommendedName>
</protein>
<keyword evidence="4" id="KW-1185">Reference proteome</keyword>
<feature type="signal peptide" evidence="2">
    <location>
        <begin position="1"/>
        <end position="26"/>
    </location>
</feature>
<organism evidence="3 4">
    <name type="scientific">Catenulispora yoronensis</name>
    <dbReference type="NCBI Taxonomy" id="450799"/>
    <lineage>
        <taxon>Bacteria</taxon>
        <taxon>Bacillati</taxon>
        <taxon>Actinomycetota</taxon>
        <taxon>Actinomycetes</taxon>
        <taxon>Catenulisporales</taxon>
        <taxon>Catenulisporaceae</taxon>
        <taxon>Catenulispora</taxon>
    </lineage>
</organism>
<keyword evidence="2" id="KW-0732">Signal</keyword>
<evidence type="ECO:0000256" key="2">
    <source>
        <dbReference type="SAM" id="SignalP"/>
    </source>
</evidence>
<evidence type="ECO:0008006" key="5">
    <source>
        <dbReference type="Google" id="ProtNLM"/>
    </source>
</evidence>
<feature type="chain" id="PRO_5046686860" description="PknH-like extracellular domain-containing protein" evidence="2">
    <location>
        <begin position="27"/>
        <end position="267"/>
    </location>
</feature>
<sequence>MRMRARTVTRKASATAVAGLAAVALAACGGSDKAAKSTDAGAATSSGSAAGGAVATGSAAGGSASGSAGSASASASTGPTAAATGPSTSSARLAPALLHLEDLPSGFHAEPLTERNLPSLIKGCAGLEILQQGNIADQAQAEWTKGALDDYVDEAIIQPQGETAATLVSKAAKALNDCGSVKVTEEGLSVTLHATPLDLPQIGTASHAWHTSAKYGFGSMEMNVVLIQQNDLAVLIAQTRINGQANPDLTLSAAKAAAQRAADFQKK</sequence>
<dbReference type="Proteomes" id="UP001500751">
    <property type="component" value="Unassembled WGS sequence"/>
</dbReference>
<feature type="region of interest" description="Disordered" evidence="1">
    <location>
        <begin position="65"/>
        <end position="88"/>
    </location>
</feature>
<proteinExistence type="predicted"/>
<dbReference type="EMBL" id="BAAAQN010000039">
    <property type="protein sequence ID" value="GAA2045630.1"/>
    <property type="molecule type" value="Genomic_DNA"/>
</dbReference>
<name>A0ABN2UYI9_9ACTN</name>
<evidence type="ECO:0000313" key="4">
    <source>
        <dbReference type="Proteomes" id="UP001500751"/>
    </source>
</evidence>
<gene>
    <name evidence="3" type="ORF">GCM10009839_57130</name>
</gene>